<dbReference type="AlphaFoldDB" id="A0A1G8C3Y6"/>
<dbReference type="Pfam" id="PF00437">
    <property type="entry name" value="T2SSE"/>
    <property type="match status" value="1"/>
</dbReference>
<keyword evidence="2" id="KW-0547">Nucleotide-binding</keyword>
<keyword evidence="6" id="KW-1185">Reference proteome</keyword>
<proteinExistence type="inferred from homology"/>
<reference evidence="5 6" key="1">
    <citation type="submission" date="2016-10" db="EMBL/GenBank/DDBJ databases">
        <authorList>
            <person name="de Groot N.N."/>
        </authorList>
    </citation>
    <scope>NUCLEOTIDE SEQUENCE [LARGE SCALE GENOMIC DNA]</scope>
    <source>
        <strain evidence="5 6">CGMCC 1.10228</strain>
    </source>
</reference>
<protein>
    <submittedName>
        <fullName evidence="5">Type IV pilus assembly protein PilB</fullName>
    </submittedName>
</protein>
<dbReference type="CDD" id="cd01129">
    <property type="entry name" value="PulE-GspE-like"/>
    <property type="match status" value="1"/>
</dbReference>
<dbReference type="GO" id="GO:0005886">
    <property type="term" value="C:plasma membrane"/>
    <property type="evidence" value="ECO:0007669"/>
    <property type="project" value="TreeGrafter"/>
</dbReference>
<dbReference type="FunFam" id="3.40.50.300:FF:000398">
    <property type="entry name" value="Type IV pilus assembly ATPase PilB"/>
    <property type="match status" value="1"/>
</dbReference>
<evidence type="ECO:0000313" key="5">
    <source>
        <dbReference type="EMBL" id="SDH40009.1"/>
    </source>
</evidence>
<dbReference type="InterPro" id="IPR001482">
    <property type="entry name" value="T2SS/T4SS_dom"/>
</dbReference>
<dbReference type="SUPFAM" id="SSF52540">
    <property type="entry name" value="P-loop containing nucleoside triphosphate hydrolases"/>
    <property type="match status" value="1"/>
</dbReference>
<dbReference type="EMBL" id="FNDD01000015">
    <property type="protein sequence ID" value="SDH40009.1"/>
    <property type="molecule type" value="Genomic_DNA"/>
</dbReference>
<organism evidence="5 6">
    <name type="scientific">Vibrio xiamenensis</name>
    <dbReference type="NCBI Taxonomy" id="861298"/>
    <lineage>
        <taxon>Bacteria</taxon>
        <taxon>Pseudomonadati</taxon>
        <taxon>Pseudomonadota</taxon>
        <taxon>Gammaproteobacteria</taxon>
        <taxon>Vibrionales</taxon>
        <taxon>Vibrionaceae</taxon>
        <taxon>Vibrio</taxon>
    </lineage>
</organism>
<name>A0A1G8C3Y6_9VIBR</name>
<dbReference type="STRING" id="861298.SAMN04488136_11536"/>
<dbReference type="GO" id="GO:0005524">
    <property type="term" value="F:ATP binding"/>
    <property type="evidence" value="ECO:0007669"/>
    <property type="project" value="UniProtKB-KW"/>
</dbReference>
<dbReference type="PANTHER" id="PTHR30258">
    <property type="entry name" value="TYPE II SECRETION SYSTEM PROTEIN GSPE-RELATED"/>
    <property type="match status" value="1"/>
</dbReference>
<dbReference type="InterPro" id="IPR037257">
    <property type="entry name" value="T2SS_E_N_sf"/>
</dbReference>
<sequence>MSSNLANLLRKTDWLTEQQYGQIIASPLSPIDALLAIKAHQSETLAQYLSDYFQLPHVNLTDFDYPAVCEQFNLTAVWQRFIALPIQCDSKLTVAVADPTDTELEPELRFHTGLDIELVVADYQQLAAALQTLFSHQVQENATSYRFANTQAPDDESAPFQDDSISQYIEQILQQAAAQKASDIHFEPNQHGYRIRFRIDGLLSTITQVSPPLSLRLAGRVKILANLDIAERRLPQDGRTQLTFTPQSNLDIRVSTLPTVWGEKIVLRLLDQSLAALTIPELGLSKHQQSLFLNALNQPQGLILITGPTGSGKTVSLYSGLNHINRDNINIATAEDPVEILLDGVNQVEIKPQIGFDFAHALRAFLRQDPDVLMIGEIRDKETADIAVKAAQTGHLVLATLHTNSAAQSITRLMQMGVAPYNVSASLNLIIAQRLVRKLCLHCKVPSVPTAKLMEQLDRSHAITPFDANPQGCDHCHHGYSGRIGIYQVMKLDHSLAHAINQQQSAVKLEEIARQNGSHSLYQAGLEKWAQGLTSHAELERVLLSE</sequence>
<dbReference type="InterPro" id="IPR027417">
    <property type="entry name" value="P-loop_NTPase"/>
</dbReference>
<dbReference type="PANTHER" id="PTHR30258:SF1">
    <property type="entry name" value="PROTEIN TRANSPORT PROTEIN HOFB HOMOLOG"/>
    <property type="match status" value="1"/>
</dbReference>
<evidence type="ECO:0000259" key="4">
    <source>
        <dbReference type="PROSITE" id="PS00662"/>
    </source>
</evidence>
<dbReference type="OrthoDB" id="9804785at2"/>
<comment type="similarity">
    <text evidence="1">Belongs to the GSP E family.</text>
</comment>
<dbReference type="RefSeq" id="WP_093274690.1">
    <property type="nucleotide sequence ID" value="NZ_FNDD01000015.1"/>
</dbReference>
<feature type="domain" description="Bacterial type II secretion system protein E" evidence="4">
    <location>
        <begin position="366"/>
        <end position="380"/>
    </location>
</feature>
<evidence type="ECO:0000256" key="1">
    <source>
        <dbReference type="ARBA" id="ARBA00006611"/>
    </source>
</evidence>
<evidence type="ECO:0000313" key="6">
    <source>
        <dbReference type="Proteomes" id="UP000198854"/>
    </source>
</evidence>
<evidence type="ECO:0000256" key="3">
    <source>
        <dbReference type="ARBA" id="ARBA00022840"/>
    </source>
</evidence>
<dbReference type="PROSITE" id="PS00662">
    <property type="entry name" value="T2SP_E"/>
    <property type="match status" value="1"/>
</dbReference>
<dbReference type="SUPFAM" id="SSF160246">
    <property type="entry name" value="EspE N-terminal domain-like"/>
    <property type="match status" value="1"/>
</dbReference>
<dbReference type="InterPro" id="IPR007831">
    <property type="entry name" value="T2SS_GspE_N"/>
</dbReference>
<dbReference type="GO" id="GO:0016887">
    <property type="term" value="F:ATP hydrolysis activity"/>
    <property type="evidence" value="ECO:0007669"/>
    <property type="project" value="TreeGrafter"/>
</dbReference>
<dbReference type="Gene3D" id="3.40.50.300">
    <property type="entry name" value="P-loop containing nucleotide triphosphate hydrolases"/>
    <property type="match status" value="1"/>
</dbReference>
<dbReference type="Gene3D" id="3.30.450.90">
    <property type="match status" value="1"/>
</dbReference>
<accession>A0A1G8C3Y6</accession>
<dbReference type="Pfam" id="PF05157">
    <property type="entry name" value="MshEN"/>
    <property type="match status" value="1"/>
</dbReference>
<gene>
    <name evidence="5" type="ORF">SAMN04488136_11536</name>
</gene>
<keyword evidence="3" id="KW-0067">ATP-binding</keyword>
<dbReference type="Proteomes" id="UP000198854">
    <property type="component" value="Unassembled WGS sequence"/>
</dbReference>
<evidence type="ECO:0000256" key="2">
    <source>
        <dbReference type="ARBA" id="ARBA00022741"/>
    </source>
</evidence>
<dbReference type="Gene3D" id="3.30.300.160">
    <property type="entry name" value="Type II secretion system, protein E, N-terminal domain"/>
    <property type="match status" value="1"/>
</dbReference>